<comment type="caution">
    <text evidence="13">The sequence shown here is derived from an EMBL/GenBank/DDBJ whole genome shotgun (WGS) entry which is preliminary data.</text>
</comment>
<evidence type="ECO:0000313" key="14">
    <source>
        <dbReference type="Proteomes" id="UP000317747"/>
    </source>
</evidence>
<sequence length="296" mass="32250">MTTIEIQARAELEASRRKMQAWRSTKNKIALTLSMLTMAFGLFWLVWILFTTVTRGVDGLSWSLFTESTPPPNTAGGGLANALAGSGLLIFWSTFFGTPLGIMAGIYLAEYGRKSALSEVIRFINDILLSAPSIVVGLFVYTLVVSQMQHFSGWAGVIALALLQVPIVIRTTENMLRLVPDSMREAAYALGTPKWKMISAITLKASVSGIITGVLLAIARIAGETAPLLFTALSNQFWSTDMMQPLANLPVTIFKFAMSPFAEWQSLAWAGVLIITFCVLLLNILARVIFAKGKHG</sequence>
<dbReference type="Pfam" id="PF00528">
    <property type="entry name" value="BPD_transp_1"/>
    <property type="match status" value="1"/>
</dbReference>
<evidence type="ECO:0000256" key="6">
    <source>
        <dbReference type="ARBA" id="ARBA00022519"/>
    </source>
</evidence>
<evidence type="ECO:0000256" key="11">
    <source>
        <dbReference type="RuleBase" id="RU363043"/>
    </source>
</evidence>
<keyword evidence="8 11" id="KW-0812">Transmembrane</keyword>
<evidence type="ECO:0000256" key="10">
    <source>
        <dbReference type="ARBA" id="ARBA00023136"/>
    </source>
</evidence>
<comment type="subcellular location">
    <subcellularLocation>
        <location evidence="1 11">Cell inner membrane</location>
        <topology evidence="1 11">Multi-pass membrane protein</topology>
    </subcellularLocation>
</comment>
<evidence type="ECO:0000256" key="7">
    <source>
        <dbReference type="ARBA" id="ARBA00022592"/>
    </source>
</evidence>
<name>A0A506PUC6_9GAMM</name>
<protein>
    <recommendedName>
        <fullName evidence="3 11">Phosphate transport system permease protein PstA</fullName>
    </recommendedName>
</protein>
<evidence type="ECO:0000256" key="5">
    <source>
        <dbReference type="ARBA" id="ARBA00022475"/>
    </source>
</evidence>
<keyword evidence="7" id="KW-0592">Phosphate transport</keyword>
<evidence type="ECO:0000256" key="2">
    <source>
        <dbReference type="ARBA" id="ARBA00007069"/>
    </source>
</evidence>
<dbReference type="GO" id="GO:0035435">
    <property type="term" value="P:phosphate ion transmembrane transport"/>
    <property type="evidence" value="ECO:0007669"/>
    <property type="project" value="InterPro"/>
</dbReference>
<evidence type="ECO:0000256" key="8">
    <source>
        <dbReference type="ARBA" id="ARBA00022692"/>
    </source>
</evidence>
<keyword evidence="4" id="KW-0813">Transport</keyword>
<dbReference type="Gene3D" id="1.10.3720.10">
    <property type="entry name" value="MetI-like"/>
    <property type="match status" value="1"/>
</dbReference>
<comment type="similarity">
    <text evidence="2 11">Belongs to the binding-protein-dependent transport system permease family. CysTW subfamily.</text>
</comment>
<gene>
    <name evidence="13" type="primary">pstA</name>
    <name evidence="13" type="ORF">FJW01_19900</name>
</gene>
<dbReference type="InterPro" id="IPR005672">
    <property type="entry name" value="Phosphate_PstA"/>
</dbReference>
<reference evidence="13 14" key="1">
    <citation type="submission" date="2019-06" db="EMBL/GenBank/DDBJ databases">
        <title>Taxogenomics and systematics of the genus Pantoea.</title>
        <authorList>
            <person name="Tambong J.T."/>
        </authorList>
    </citation>
    <scope>NUCLEOTIDE SEQUENCE [LARGE SCALE GENOMIC DNA]</scope>
    <source>
        <strain evidence="13 14">LMG 24200</strain>
    </source>
</reference>
<dbReference type="EMBL" id="VHJA01000081">
    <property type="protein sequence ID" value="TPV36952.1"/>
    <property type="molecule type" value="Genomic_DNA"/>
</dbReference>
<evidence type="ECO:0000256" key="1">
    <source>
        <dbReference type="ARBA" id="ARBA00004429"/>
    </source>
</evidence>
<keyword evidence="5 11" id="KW-1003">Cell membrane</keyword>
<dbReference type="NCBIfam" id="NF008430">
    <property type="entry name" value="PRK11268.1"/>
    <property type="match status" value="1"/>
</dbReference>
<dbReference type="AlphaFoldDB" id="A0A506PUC6"/>
<keyword evidence="6" id="KW-0997">Cell inner membrane</keyword>
<feature type="transmembrane region" description="Helical" evidence="11">
    <location>
        <begin position="201"/>
        <end position="222"/>
    </location>
</feature>
<dbReference type="GO" id="GO:0005315">
    <property type="term" value="F:phosphate transmembrane transporter activity"/>
    <property type="evidence" value="ECO:0007669"/>
    <property type="project" value="InterPro"/>
</dbReference>
<dbReference type="PANTHER" id="PTHR42922:SF1">
    <property type="entry name" value="PHOSPHATE TRANSPORT SYSTEM PERMEASE PROTEIN PSTA"/>
    <property type="match status" value="1"/>
</dbReference>
<organism evidence="13 14">
    <name type="scientific">Pantoea deleyi</name>
    <dbReference type="NCBI Taxonomy" id="470932"/>
    <lineage>
        <taxon>Bacteria</taxon>
        <taxon>Pseudomonadati</taxon>
        <taxon>Pseudomonadota</taxon>
        <taxon>Gammaproteobacteria</taxon>
        <taxon>Enterobacterales</taxon>
        <taxon>Erwiniaceae</taxon>
        <taxon>Pantoea</taxon>
    </lineage>
</organism>
<keyword evidence="10 11" id="KW-0472">Membrane</keyword>
<feature type="transmembrane region" description="Helical" evidence="11">
    <location>
        <begin position="151"/>
        <end position="169"/>
    </location>
</feature>
<dbReference type="PROSITE" id="PS50928">
    <property type="entry name" value="ABC_TM1"/>
    <property type="match status" value="1"/>
</dbReference>
<evidence type="ECO:0000256" key="9">
    <source>
        <dbReference type="ARBA" id="ARBA00022989"/>
    </source>
</evidence>
<evidence type="ECO:0000313" key="13">
    <source>
        <dbReference type="EMBL" id="TPV36952.1"/>
    </source>
</evidence>
<evidence type="ECO:0000256" key="4">
    <source>
        <dbReference type="ARBA" id="ARBA00022448"/>
    </source>
</evidence>
<dbReference type="InterPro" id="IPR051408">
    <property type="entry name" value="Phosphate_transprt_permease"/>
</dbReference>
<keyword evidence="14" id="KW-1185">Reference proteome</keyword>
<feature type="transmembrane region" description="Helical" evidence="11">
    <location>
        <begin position="89"/>
        <end position="111"/>
    </location>
</feature>
<feature type="transmembrane region" description="Helical" evidence="11">
    <location>
        <begin position="29"/>
        <end position="50"/>
    </location>
</feature>
<dbReference type="FunFam" id="1.10.3720.10:FF:000026">
    <property type="entry name" value="Phosphate transport system permease protein PstA"/>
    <property type="match status" value="1"/>
</dbReference>
<dbReference type="GO" id="GO:0005886">
    <property type="term" value="C:plasma membrane"/>
    <property type="evidence" value="ECO:0007669"/>
    <property type="project" value="UniProtKB-SubCell"/>
</dbReference>
<evidence type="ECO:0000256" key="3">
    <source>
        <dbReference type="ARBA" id="ARBA00016864"/>
    </source>
</evidence>
<dbReference type="InterPro" id="IPR000515">
    <property type="entry name" value="MetI-like"/>
</dbReference>
<dbReference type="SUPFAM" id="SSF161098">
    <property type="entry name" value="MetI-like"/>
    <property type="match status" value="1"/>
</dbReference>
<accession>A0A506PUC6</accession>
<dbReference type="OrthoDB" id="9775069at2"/>
<feature type="domain" description="ABC transmembrane type-1" evidence="12">
    <location>
        <begin position="83"/>
        <end position="286"/>
    </location>
</feature>
<dbReference type="PANTHER" id="PTHR42922">
    <property type="entry name" value="PHOSPHATE TRANSPORT SYSTEM PERMEASE PROTEIN PSTA"/>
    <property type="match status" value="1"/>
</dbReference>
<dbReference type="RefSeq" id="WP_111141399.1">
    <property type="nucleotide sequence ID" value="NZ_CP071405.1"/>
</dbReference>
<feature type="transmembrane region" description="Helical" evidence="11">
    <location>
        <begin position="267"/>
        <end position="290"/>
    </location>
</feature>
<dbReference type="NCBIfam" id="TIGR00974">
    <property type="entry name" value="3a0107s02c"/>
    <property type="match status" value="1"/>
</dbReference>
<dbReference type="Proteomes" id="UP000317747">
    <property type="component" value="Unassembled WGS sequence"/>
</dbReference>
<evidence type="ECO:0000259" key="12">
    <source>
        <dbReference type="PROSITE" id="PS50928"/>
    </source>
</evidence>
<dbReference type="CDD" id="cd06261">
    <property type="entry name" value="TM_PBP2"/>
    <property type="match status" value="1"/>
</dbReference>
<keyword evidence="9 11" id="KW-1133">Transmembrane helix</keyword>
<feature type="transmembrane region" description="Helical" evidence="11">
    <location>
        <begin position="123"/>
        <end position="145"/>
    </location>
</feature>
<dbReference type="InterPro" id="IPR035906">
    <property type="entry name" value="MetI-like_sf"/>
</dbReference>
<proteinExistence type="inferred from homology"/>